<keyword evidence="3 5" id="KW-1133">Transmembrane helix</keyword>
<gene>
    <name evidence="6" type="ORF">BCR36DRAFT_327259</name>
</gene>
<evidence type="ECO:0000256" key="5">
    <source>
        <dbReference type="SAM" id="Phobius"/>
    </source>
</evidence>
<dbReference type="GO" id="GO:0006685">
    <property type="term" value="P:sphingomyelin catabolic process"/>
    <property type="evidence" value="ECO:0007669"/>
    <property type="project" value="TreeGrafter"/>
</dbReference>
<dbReference type="GO" id="GO:0046513">
    <property type="term" value="P:ceramide biosynthetic process"/>
    <property type="evidence" value="ECO:0007669"/>
    <property type="project" value="TreeGrafter"/>
</dbReference>
<keyword evidence="7" id="KW-1185">Reference proteome</keyword>
<dbReference type="GO" id="GO:0050290">
    <property type="term" value="F:sphingomyelin phosphodiesterase D activity"/>
    <property type="evidence" value="ECO:0007669"/>
    <property type="project" value="InterPro"/>
</dbReference>
<evidence type="ECO:0000256" key="1">
    <source>
        <dbReference type="ARBA" id="ARBA00004167"/>
    </source>
</evidence>
<dbReference type="InterPro" id="IPR024129">
    <property type="entry name" value="Sphingomy_SMPD4"/>
</dbReference>
<dbReference type="Pfam" id="PF14724">
    <property type="entry name" value="mit_SMPDase"/>
    <property type="match status" value="1"/>
</dbReference>
<comment type="caution">
    <text evidence="6">The sequence shown here is derived from an EMBL/GenBank/DDBJ whole genome shotgun (WGS) entry which is preliminary data.</text>
</comment>
<dbReference type="PANTHER" id="PTHR12988">
    <property type="entry name" value="SPHINGOMYELIN PHOSPHODIESTERASE 4"/>
    <property type="match status" value="1"/>
</dbReference>
<dbReference type="OrthoDB" id="10251508at2759"/>
<evidence type="ECO:0000256" key="2">
    <source>
        <dbReference type="ARBA" id="ARBA00022692"/>
    </source>
</evidence>
<dbReference type="EMBL" id="MCFH01000021">
    <property type="protein sequence ID" value="ORX50413.1"/>
    <property type="molecule type" value="Genomic_DNA"/>
</dbReference>
<comment type="subcellular location">
    <subcellularLocation>
        <location evidence="1">Membrane</location>
        <topology evidence="1">Single-pass membrane protein</topology>
    </subcellularLocation>
</comment>
<dbReference type="GO" id="GO:0016020">
    <property type="term" value="C:membrane"/>
    <property type="evidence" value="ECO:0007669"/>
    <property type="project" value="UniProtKB-SubCell"/>
</dbReference>
<feature type="transmembrane region" description="Helical" evidence="5">
    <location>
        <begin position="829"/>
        <end position="847"/>
    </location>
</feature>
<name>A0A1Y1VA85_9FUNG</name>
<dbReference type="PANTHER" id="PTHR12988:SF6">
    <property type="entry name" value="SPHINGOMYELIN PHOSPHODIESTERASE 4"/>
    <property type="match status" value="1"/>
</dbReference>
<dbReference type="STRING" id="1754191.A0A1Y1VA85"/>
<evidence type="ECO:0000256" key="4">
    <source>
        <dbReference type="ARBA" id="ARBA00023136"/>
    </source>
</evidence>
<proteinExistence type="predicted"/>
<evidence type="ECO:0008006" key="8">
    <source>
        <dbReference type="Google" id="ProtNLM"/>
    </source>
</evidence>
<keyword evidence="2 5" id="KW-0812">Transmembrane</keyword>
<organism evidence="6 7">
    <name type="scientific">Piromyces finnis</name>
    <dbReference type="NCBI Taxonomy" id="1754191"/>
    <lineage>
        <taxon>Eukaryota</taxon>
        <taxon>Fungi</taxon>
        <taxon>Fungi incertae sedis</taxon>
        <taxon>Chytridiomycota</taxon>
        <taxon>Chytridiomycota incertae sedis</taxon>
        <taxon>Neocallimastigomycetes</taxon>
        <taxon>Neocallimastigales</taxon>
        <taxon>Neocallimastigaceae</taxon>
        <taxon>Piromyces</taxon>
    </lineage>
</organism>
<keyword evidence="4 5" id="KW-0472">Membrane</keyword>
<dbReference type="AlphaFoldDB" id="A0A1Y1VA85"/>
<evidence type="ECO:0000313" key="7">
    <source>
        <dbReference type="Proteomes" id="UP000193719"/>
    </source>
</evidence>
<feature type="non-terminal residue" evidence="6">
    <location>
        <position position="875"/>
    </location>
</feature>
<evidence type="ECO:0000313" key="6">
    <source>
        <dbReference type="EMBL" id="ORX50413.1"/>
    </source>
</evidence>
<evidence type="ECO:0000256" key="3">
    <source>
        <dbReference type="ARBA" id="ARBA00022989"/>
    </source>
</evidence>
<reference evidence="6 7" key="1">
    <citation type="submission" date="2016-08" db="EMBL/GenBank/DDBJ databases">
        <title>Genomes of anaerobic fungi encode conserved fungal cellulosomes for biomass hydrolysis.</title>
        <authorList>
            <consortium name="DOE Joint Genome Institute"/>
            <person name="Haitjema C.H."/>
            <person name="Gilmore S.P."/>
            <person name="Henske J.K."/>
            <person name="Solomon K.V."/>
            <person name="De Groot R."/>
            <person name="Kuo A."/>
            <person name="Mondo S.J."/>
            <person name="Salamov A.A."/>
            <person name="Labutti K."/>
            <person name="Zhao Z."/>
            <person name="Chiniquy J."/>
            <person name="Barry K."/>
            <person name="Brewer H.M."/>
            <person name="Purvine S.O."/>
            <person name="Wright A.T."/>
            <person name="Boxma B."/>
            <person name="Van Alen T."/>
            <person name="Hackstein J.H."/>
            <person name="Baker S.E."/>
            <person name="Grigoriev I.V."/>
            <person name="O'Malley M.A."/>
        </authorList>
    </citation>
    <scope>NUCLEOTIDE SEQUENCE [LARGE SCALE GENOMIC DNA]</scope>
    <source>
        <strain evidence="7">finn</strain>
    </source>
</reference>
<reference evidence="6 7" key="2">
    <citation type="submission" date="2016-08" db="EMBL/GenBank/DDBJ databases">
        <title>Pervasive Adenine N6-methylation of Active Genes in Fungi.</title>
        <authorList>
            <consortium name="DOE Joint Genome Institute"/>
            <person name="Mondo S.J."/>
            <person name="Dannebaum R.O."/>
            <person name="Kuo R.C."/>
            <person name="Labutti K."/>
            <person name="Haridas S."/>
            <person name="Kuo A."/>
            <person name="Salamov A."/>
            <person name="Ahrendt S.R."/>
            <person name="Lipzen A."/>
            <person name="Sullivan W."/>
            <person name="Andreopoulos W.B."/>
            <person name="Clum A."/>
            <person name="Lindquist E."/>
            <person name="Daum C."/>
            <person name="Ramamoorthy G.K."/>
            <person name="Gryganskyi A."/>
            <person name="Culley D."/>
            <person name="Magnuson J.K."/>
            <person name="James T.Y."/>
            <person name="O'Malley M.A."/>
            <person name="Stajich J.E."/>
            <person name="Spatafora J.W."/>
            <person name="Visel A."/>
            <person name="Grigoriev I.V."/>
        </authorList>
    </citation>
    <scope>NUCLEOTIDE SEQUENCE [LARGE SCALE GENOMIC DNA]</scope>
    <source>
        <strain evidence="7">finn</strain>
    </source>
</reference>
<feature type="transmembrane region" description="Helical" evidence="5">
    <location>
        <begin position="802"/>
        <end position="823"/>
    </location>
</feature>
<sequence>MFELSKILSTQLPVNEFYYTIQSNFSQIWETNERPNIIFDSLPRLCSRLFGSKNNRGYLQTNNNEKDELYILNLLDPNGYFVQLLLKFYNESNCLYEILQDKLPVPVQKQFQMGDYKSLSLIYQTHLHLMESYFTSPRDNFITSPQEQPAKIMFNMIEYYIFCFIFFLTLKQNNKLNSVSQFIMFPSVTEIKNKQKDNKTNNFFKTASQYIFNDYLKTGNKPSNKNYNYGTSEKISKNNLLYINLFVQYLKYFLPLESNSKVRVMAKPTKQETGAIYNDSYRLRSLKKNSVQLSKVGVSSKSNNANLKGCNPPKEKIMKVTPDIPHKSIFECRFMNSTSSIKIAEFFIDSVCELWLNQVSIDDLKNSNKRTYNNPSVPMLICINQVVKHVILLLNERNNLNETSLINNNNNELSYSIIQDYSYQALHSKLFLFLQLALRHLPLDTSFELAVDIWLSYIQPWGEKKKNINITGDWASYVYDNYLYYSVLFMTFLSRVIHFDFSLSRINNKTSESVKKNQLNLLKKVLTVYSNQNLLKFLRETESIILSVDNVQQIQGYSTSNKPSIILLQNHLMDFGYDKDYQPVFNILTEGKFETWDTLTVIIESINSAITQIKQRISPFINDNSSNKLSNGINIKTISDKTIMVTKYVVNQVNKLNPKSREMNVILNNQLESLKGILKIIENIWEIPSHISPNVLQPRVVENSKQIRPGVYAPDYNTDGKLTYEGKQQIMLGLRKCDNTNIKIKPTPRQREMIFSYEIAPLVHLTNYLSDKTNQQYNIILSRLGSRNIYVPRFLYKIEFNFRFLASYQNLLFFFVLGAIFYSLYKYNWAINLLGFLIIACIVYALYTRNQNNSNIYRYQKNKYTNIYNKSFYMR</sequence>
<accession>A0A1Y1VA85</accession>
<dbReference type="Proteomes" id="UP000193719">
    <property type="component" value="Unassembled WGS sequence"/>
</dbReference>
<dbReference type="GO" id="GO:0046475">
    <property type="term" value="P:glycerophospholipid catabolic process"/>
    <property type="evidence" value="ECO:0007669"/>
    <property type="project" value="TreeGrafter"/>
</dbReference>
<protein>
    <recommendedName>
        <fullName evidence="8">Sphingomyelin phosphodiesterase 4</fullName>
    </recommendedName>
</protein>